<dbReference type="Proteomes" id="UP000237481">
    <property type="component" value="Unassembled WGS sequence"/>
</dbReference>
<comment type="caution">
    <text evidence="2">The sequence shown here is derived from an EMBL/GenBank/DDBJ whole genome shotgun (WGS) entry which is preliminary data.</text>
</comment>
<dbReference type="AlphaFoldDB" id="A0A2S4L8B7"/>
<proteinExistence type="predicted"/>
<evidence type="ECO:0008006" key="4">
    <source>
        <dbReference type="Google" id="ProtNLM"/>
    </source>
</evidence>
<name>A0A2S4L8B7_9HYPO</name>
<dbReference type="OrthoDB" id="410198at2759"/>
<dbReference type="STRING" id="94208.A0A2S4L8B7"/>
<gene>
    <name evidence="2" type="ORF">TPAR_01140</name>
</gene>
<evidence type="ECO:0000313" key="2">
    <source>
        <dbReference type="EMBL" id="POR38657.1"/>
    </source>
</evidence>
<organism evidence="2 3">
    <name type="scientific">Tolypocladium paradoxum</name>
    <dbReference type="NCBI Taxonomy" id="94208"/>
    <lineage>
        <taxon>Eukaryota</taxon>
        <taxon>Fungi</taxon>
        <taxon>Dikarya</taxon>
        <taxon>Ascomycota</taxon>
        <taxon>Pezizomycotina</taxon>
        <taxon>Sordariomycetes</taxon>
        <taxon>Hypocreomycetidae</taxon>
        <taxon>Hypocreales</taxon>
        <taxon>Ophiocordycipitaceae</taxon>
        <taxon>Tolypocladium</taxon>
    </lineage>
</organism>
<evidence type="ECO:0000256" key="1">
    <source>
        <dbReference type="SAM" id="MobiDB-lite"/>
    </source>
</evidence>
<feature type="region of interest" description="Disordered" evidence="1">
    <location>
        <begin position="1"/>
        <end position="25"/>
    </location>
</feature>
<dbReference type="EMBL" id="PKSG01000119">
    <property type="protein sequence ID" value="POR38657.1"/>
    <property type="molecule type" value="Genomic_DNA"/>
</dbReference>
<protein>
    <recommendedName>
        <fullName evidence="4">N-acetyltransferase domain-containing protein</fullName>
    </recommendedName>
</protein>
<sequence>MNYKYTPPTRRRRGSGHDLTGTASGEPLIAGWGRWVRRPLPAPDAKPAPPLVFTEDMYPARGGPARAAYVNASPEGKALYERFGFTTVQRSDFGGGPRTKGRPGSIEPS</sequence>
<evidence type="ECO:0000313" key="3">
    <source>
        <dbReference type="Proteomes" id="UP000237481"/>
    </source>
</evidence>
<accession>A0A2S4L8B7</accession>
<keyword evidence="3" id="KW-1185">Reference proteome</keyword>
<reference evidence="2 3" key="1">
    <citation type="submission" date="2018-01" db="EMBL/GenBank/DDBJ databases">
        <title>Harnessing the power of phylogenomics to disentangle the directionality and signatures of interkingdom host jumping in the parasitic fungal genus Tolypocladium.</title>
        <authorList>
            <person name="Quandt C.A."/>
            <person name="Patterson W."/>
            <person name="Spatafora J.W."/>
        </authorList>
    </citation>
    <scope>NUCLEOTIDE SEQUENCE [LARGE SCALE GENOMIC DNA]</scope>
    <source>
        <strain evidence="2 3">NRBC 100945</strain>
    </source>
</reference>
<feature type="region of interest" description="Disordered" evidence="1">
    <location>
        <begin position="88"/>
        <end position="109"/>
    </location>
</feature>